<dbReference type="GeneTree" id="ENSGT00940000157357"/>
<feature type="compositionally biased region" description="Basic and acidic residues" evidence="2">
    <location>
        <begin position="41"/>
        <end position="50"/>
    </location>
</feature>
<feature type="compositionally biased region" description="Polar residues" evidence="2">
    <location>
        <begin position="632"/>
        <end position="641"/>
    </location>
</feature>
<dbReference type="Proteomes" id="UP000472277">
    <property type="component" value="Chromosome 12"/>
</dbReference>
<evidence type="ECO:0000313" key="3">
    <source>
        <dbReference type="Ensembl" id="ENSSTUP00000110150.1"/>
    </source>
</evidence>
<keyword evidence="1" id="KW-0727">SH2 domain</keyword>
<feature type="region of interest" description="Disordered" evidence="2">
    <location>
        <begin position="222"/>
        <end position="265"/>
    </location>
</feature>
<protein>
    <submittedName>
        <fullName evidence="3">Vegetative cell wall protein gp1-like</fullName>
    </submittedName>
</protein>
<dbReference type="Ensembl" id="ENSSTUT00000117934.1">
    <property type="protein sequence ID" value="ENSSTUP00000110150.1"/>
    <property type="gene ID" value="ENSSTUG00000048879.1"/>
</dbReference>
<dbReference type="AlphaFoldDB" id="A0A674EQ95"/>
<reference evidence="3" key="1">
    <citation type="submission" date="2025-08" db="UniProtKB">
        <authorList>
            <consortium name="Ensembl"/>
        </authorList>
    </citation>
    <scope>IDENTIFICATION</scope>
</reference>
<feature type="compositionally biased region" description="Polar residues" evidence="2">
    <location>
        <begin position="604"/>
        <end position="614"/>
    </location>
</feature>
<evidence type="ECO:0000256" key="2">
    <source>
        <dbReference type="SAM" id="MobiDB-lite"/>
    </source>
</evidence>
<feature type="compositionally biased region" description="Low complexity" evidence="2">
    <location>
        <begin position="494"/>
        <end position="504"/>
    </location>
</feature>
<feature type="region of interest" description="Disordered" evidence="2">
    <location>
        <begin position="118"/>
        <end position="137"/>
    </location>
</feature>
<dbReference type="PANTHER" id="PTHR14388:SF5">
    <property type="entry name" value="SH2 DOMAIN-CONTAINING PROTEIN 4A"/>
    <property type="match status" value="1"/>
</dbReference>
<feature type="compositionally biased region" description="Low complexity" evidence="2">
    <location>
        <begin position="514"/>
        <end position="536"/>
    </location>
</feature>
<dbReference type="FunCoup" id="A0A674EQ95">
    <property type="interactions" value="265"/>
</dbReference>
<sequence length="727" mass="75758">MLQQILKDMYIDPDVLEALNEDQKKTLFLKMREEQVRRWTECEEKEADHRPKSKTGNSKKVSWLLGRDGDVAVMAIGEVDELKTSKLICTGPAERRGPPSLHSNTLHQTTSLKSNLVNRPASEPVRTRREDLPPKTQSGIQLNLKENSEEVRTLPPLQVCLCTALYCLCLGSLCNACVCVFNPQVAVSEQQPPAAVEKQAELQQDVEVDGPQENPVLLSYRPHPRAGPSNLRLGTTPSSIPKTITPSSVPSSTPSPVPTVTPSHVPKTITPVPTITPFSVPKTITPSAFPSIITLSPVTNSVIPSPVPSSSVIPSPVPSSSGIPSPVPSSSVIPSPVPSSSVIPSPVPSSSGIPSPVPSSSVIPSPDPSSSVIPSPVPSSSGIPSPVPSSSVIPSPVPSSSVIPSPVPSSSVIPSPVPSSSGIPSPVPSSSVIPSPVPSSSVILPLVPSSNAIRDALEKSTAKSHGSEKTVTLSPVPSPITLSPVPSPITLSNVPSSVKMSPVPSVSPSPVPSVSPSNVPSTTRSPVPSTTRSPVPSVSPSPVPSTTRSPVPSTTRSPVPSVSPFPVPSTTRSPVPSVSPFPVPSTTRSPVPSIYTPSPFHRTVTPSPVASSTAIREALKKSTAKTHAAEKTTVSPPSVTTRLHPHETPSSRDIRVMAASRRTMSEDVVSDGGGDTCTGRGRVAQLMKTFSVTCPTPSTQTPLPHGNKPSIPTKPSHLRLVASPSLR</sequence>
<name>A0A674EQ95_SALTR</name>
<reference evidence="3" key="2">
    <citation type="submission" date="2025-09" db="UniProtKB">
        <authorList>
            <consortium name="Ensembl"/>
        </authorList>
    </citation>
    <scope>IDENTIFICATION</scope>
</reference>
<feature type="region of interest" description="Disordered" evidence="2">
    <location>
        <begin position="94"/>
        <end position="113"/>
    </location>
</feature>
<gene>
    <name evidence="3" type="primary">zgc:100829</name>
</gene>
<feature type="compositionally biased region" description="Basic and acidic residues" evidence="2">
    <location>
        <begin position="458"/>
        <end position="468"/>
    </location>
</feature>
<dbReference type="InParanoid" id="A0A674EQ95"/>
<evidence type="ECO:0000313" key="4">
    <source>
        <dbReference type="Proteomes" id="UP000472277"/>
    </source>
</evidence>
<feature type="region of interest" description="Disordered" evidence="2">
    <location>
        <begin position="695"/>
        <end position="727"/>
    </location>
</feature>
<evidence type="ECO:0000256" key="1">
    <source>
        <dbReference type="ARBA" id="ARBA00022999"/>
    </source>
</evidence>
<feature type="region of interest" description="Disordered" evidence="2">
    <location>
        <begin position="305"/>
        <end position="434"/>
    </location>
</feature>
<accession>A0A674EQ95</accession>
<feature type="compositionally biased region" description="Low complexity" evidence="2">
    <location>
        <begin position="584"/>
        <end position="593"/>
    </location>
</feature>
<proteinExistence type="predicted"/>
<organism evidence="3 4">
    <name type="scientific">Salmo trutta</name>
    <name type="common">Brown trout</name>
    <dbReference type="NCBI Taxonomy" id="8032"/>
    <lineage>
        <taxon>Eukaryota</taxon>
        <taxon>Metazoa</taxon>
        <taxon>Chordata</taxon>
        <taxon>Craniata</taxon>
        <taxon>Vertebrata</taxon>
        <taxon>Euteleostomi</taxon>
        <taxon>Actinopterygii</taxon>
        <taxon>Neopterygii</taxon>
        <taxon>Teleostei</taxon>
        <taxon>Protacanthopterygii</taxon>
        <taxon>Salmoniformes</taxon>
        <taxon>Salmonidae</taxon>
        <taxon>Salmoninae</taxon>
        <taxon>Salmo</taxon>
    </lineage>
</organism>
<feature type="compositionally biased region" description="Polar residues" evidence="2">
    <location>
        <begin position="101"/>
        <end position="113"/>
    </location>
</feature>
<dbReference type="OMA" id="IPTKPSH"/>
<feature type="compositionally biased region" description="Low complexity" evidence="2">
    <location>
        <begin position="544"/>
        <end position="560"/>
    </location>
</feature>
<feature type="region of interest" description="Disordered" evidence="2">
    <location>
        <begin position="458"/>
        <end position="649"/>
    </location>
</feature>
<keyword evidence="4" id="KW-1185">Reference proteome</keyword>
<feature type="compositionally biased region" description="Low complexity" evidence="2">
    <location>
        <begin position="235"/>
        <end position="252"/>
    </location>
</feature>
<dbReference type="GO" id="GO:0005737">
    <property type="term" value="C:cytoplasm"/>
    <property type="evidence" value="ECO:0007669"/>
    <property type="project" value="TreeGrafter"/>
</dbReference>
<feature type="region of interest" description="Disordered" evidence="2">
    <location>
        <begin position="41"/>
        <end position="60"/>
    </location>
</feature>
<dbReference type="PANTHER" id="PTHR14388">
    <property type="entry name" value="T CELL-SPECIFIC ADAPTER PROTEIN TSAD"/>
    <property type="match status" value="1"/>
</dbReference>